<dbReference type="AlphaFoldDB" id="A0AAN8VZU6"/>
<comment type="caution">
    <text evidence="1">The sequence shown here is derived from an EMBL/GenBank/DDBJ whole genome shotgun (WGS) entry which is preliminary data.</text>
</comment>
<proteinExistence type="predicted"/>
<dbReference type="EMBL" id="JBAMMX010000006">
    <property type="protein sequence ID" value="KAK6938827.1"/>
    <property type="molecule type" value="Genomic_DNA"/>
</dbReference>
<evidence type="ECO:0000313" key="2">
    <source>
        <dbReference type="Proteomes" id="UP001370490"/>
    </source>
</evidence>
<keyword evidence="2" id="KW-1185">Reference proteome</keyword>
<dbReference type="Proteomes" id="UP001370490">
    <property type="component" value="Unassembled WGS sequence"/>
</dbReference>
<name>A0AAN8VZU6_9MAGN</name>
<sequence>MAGALADTARQTNRRVFPGAIMGWLYIPERLPHRTITLETASKSNLPHAVSSTHPTLCLRIGQLIPNRARRGIPKPMKGHPRRLHMNWPQLQILLQLINHSPATGMNTEMIKSQLEIRDIRLHILIEQLLKQKGSEEKKLFTNWENKRTQRSDISLQCTSCYCHQILRQGNPSFPRIVLLLVNASKCFIIGPTMSSHDMDKPILSPPPILSLIGEQNSSTPNPKQTIGN</sequence>
<gene>
    <name evidence="1" type="ORF">RJ641_032335</name>
</gene>
<accession>A0AAN8VZU6</accession>
<protein>
    <submittedName>
        <fullName evidence="1">Uncharacterized protein</fullName>
    </submittedName>
</protein>
<reference evidence="1 2" key="1">
    <citation type="submission" date="2023-12" db="EMBL/GenBank/DDBJ databases">
        <title>A high-quality genome assembly for Dillenia turbinata (Dilleniales).</title>
        <authorList>
            <person name="Chanderbali A."/>
        </authorList>
    </citation>
    <scope>NUCLEOTIDE SEQUENCE [LARGE SCALE GENOMIC DNA]</scope>
    <source>
        <strain evidence="1">LSX21</strain>
        <tissue evidence="1">Leaf</tissue>
    </source>
</reference>
<organism evidence="1 2">
    <name type="scientific">Dillenia turbinata</name>
    <dbReference type="NCBI Taxonomy" id="194707"/>
    <lineage>
        <taxon>Eukaryota</taxon>
        <taxon>Viridiplantae</taxon>
        <taxon>Streptophyta</taxon>
        <taxon>Embryophyta</taxon>
        <taxon>Tracheophyta</taxon>
        <taxon>Spermatophyta</taxon>
        <taxon>Magnoliopsida</taxon>
        <taxon>eudicotyledons</taxon>
        <taxon>Gunneridae</taxon>
        <taxon>Pentapetalae</taxon>
        <taxon>Dilleniales</taxon>
        <taxon>Dilleniaceae</taxon>
        <taxon>Dillenia</taxon>
    </lineage>
</organism>
<evidence type="ECO:0000313" key="1">
    <source>
        <dbReference type="EMBL" id="KAK6938827.1"/>
    </source>
</evidence>